<sequence>MEKEHQYKKMLITVNGKPVGRELWIDKITYAKATMHEQPEKPCSQGPETA</sequence>
<accession>A0A920CEF2</accession>
<proteinExistence type="predicted"/>
<dbReference type="AlphaFoldDB" id="A0A920CEF2"/>
<evidence type="ECO:0000313" key="1">
    <source>
        <dbReference type="EMBL" id="GIO33864.1"/>
    </source>
</evidence>
<keyword evidence="2" id="KW-1185">Reference proteome</keyword>
<dbReference type="EMBL" id="BORQ01000007">
    <property type="protein sequence ID" value="GIO33864.1"/>
    <property type="molecule type" value="Genomic_DNA"/>
</dbReference>
<evidence type="ECO:0000313" key="2">
    <source>
        <dbReference type="Proteomes" id="UP000679779"/>
    </source>
</evidence>
<gene>
    <name evidence="1" type="ORF">J2TS6_50050</name>
</gene>
<organism evidence="1 2">
    <name type="scientific">Paenibacillus albilobatus</name>
    <dbReference type="NCBI Taxonomy" id="2716884"/>
    <lineage>
        <taxon>Bacteria</taxon>
        <taxon>Bacillati</taxon>
        <taxon>Bacillota</taxon>
        <taxon>Bacilli</taxon>
        <taxon>Bacillales</taxon>
        <taxon>Paenibacillaceae</taxon>
        <taxon>Paenibacillus</taxon>
    </lineage>
</organism>
<comment type="caution">
    <text evidence="1">The sequence shown here is derived from an EMBL/GenBank/DDBJ whole genome shotgun (WGS) entry which is preliminary data.</text>
</comment>
<dbReference type="RefSeq" id="WP_160043769.1">
    <property type="nucleotide sequence ID" value="NZ_BORQ01000007.1"/>
</dbReference>
<protein>
    <submittedName>
        <fullName evidence="1">Uncharacterized protein</fullName>
    </submittedName>
</protein>
<name>A0A920CEF2_9BACL</name>
<reference evidence="1" key="1">
    <citation type="submission" date="2021-03" db="EMBL/GenBank/DDBJ databases">
        <title>Antimicrobial resistance genes in bacteria isolated from Japanese honey, and their potential for conferring macrolide and lincosamide resistance in the American foulbrood pathogen Paenibacillus larvae.</title>
        <authorList>
            <person name="Okamoto M."/>
            <person name="Kumagai M."/>
            <person name="Kanamori H."/>
            <person name="Takamatsu D."/>
        </authorList>
    </citation>
    <scope>NUCLEOTIDE SEQUENCE</scope>
    <source>
        <strain evidence="1">J2TS6</strain>
    </source>
</reference>
<dbReference type="Proteomes" id="UP000679779">
    <property type="component" value="Unassembled WGS sequence"/>
</dbReference>